<name>A0ABM4TZV0_DROSZ</name>
<dbReference type="PANTHER" id="PTHR47331">
    <property type="entry name" value="PHD-TYPE DOMAIN-CONTAINING PROTEIN"/>
    <property type="match status" value="1"/>
</dbReference>
<feature type="region of interest" description="Disordered" evidence="2">
    <location>
        <begin position="1"/>
        <end position="78"/>
    </location>
</feature>
<dbReference type="InterPro" id="IPR043502">
    <property type="entry name" value="DNA/RNA_pol_sf"/>
</dbReference>
<dbReference type="GeneID" id="139355096"/>
<dbReference type="InterPro" id="IPR005312">
    <property type="entry name" value="DUF1759"/>
</dbReference>
<feature type="compositionally biased region" description="Polar residues" evidence="2">
    <location>
        <begin position="18"/>
        <end position="32"/>
    </location>
</feature>
<feature type="compositionally biased region" description="Basic and acidic residues" evidence="2">
    <location>
        <begin position="508"/>
        <end position="525"/>
    </location>
</feature>
<evidence type="ECO:0000256" key="2">
    <source>
        <dbReference type="SAM" id="MobiDB-lite"/>
    </source>
</evidence>
<reference evidence="4" key="1">
    <citation type="submission" date="2025-08" db="UniProtKB">
        <authorList>
            <consortium name="RefSeq"/>
        </authorList>
    </citation>
    <scope>IDENTIFICATION</scope>
</reference>
<protein>
    <submittedName>
        <fullName evidence="4">Uncharacterized protein</fullName>
    </submittedName>
</protein>
<sequence>MQHSPKRSSRLRGGEATPTASRADQQPVSSGAENRPRVNITSAAAISSPATTVTTVASQPRSTAVTAAGSERETNQSLTSDLLKRIAALEEELKQVKALNSVSTANCAPIAVGPSADGAISGASGRPPSWSGPPLATSNGEASTNGVGPVPHSGVGASSAACTLPTSWSGPPLLTTSNHFVEPLCATSVAQTAHGFVLPGGSTHNVATALPFVGSYAPITPNESQRVYGPRKLPDLPVFGGQPEEWPIFNCAFVETTQAYNCTDLENNQRLLKALKDEARETVKSLLIHPGNVSAVMEQLRFRFGRPEQLIRSQLNSVREVPPISEQHLARIVPFATRVSNLTAFLQSAKAEQHLRNPTLMEELVAELPTSKRVDWARHAASIEPFPTVAHFSVWLQEYANVVCTVLDVEGKEPRRRVLHASVDQNGCDQQDDRHGGCPICGGQHAATSCREFIGASPPEPAMYMASARSTDAADCITVCYMVRTRSEDGRRSEVASGATTEAVVSRRGPDRRSSPRGGYRDHEGSLQSAVPRNSLEIRAPHPAEAPVQRNLNCVDAEGGRLLFRILPVTLYGAGRQVDTYALLDEGSSVTMIDDELRRDLGVRGVHRQLNIQWFGGRASREPSNVVSLEISGAGKSTRHALRNVYSVSSLSLPMQTLGRRDVQGVHKDARLPMKPYINVVPKLLIGLDHGHLGLPLRTRRFAREGPYAAATELGWVVFGPVSGQSTTPSPRSCLLAVSMDDTMEKMVEDYFEMESFGVKLAPQVAGSDDARAQRILEDTTVKVGRRYQTGLLWKDDYAVLPRSYEMAHRRLINVEKKLKRNGQLALEYDRIIKDYVSKGYARKLQQDEVAVTSDRLWYLPHFGVENPNTPGKVRLVFDAAAKVGGTSLNSALDKGPQHYKPLPAVLFHFREGAVGVCGDIKEMFHQVLIPEDRCSQRFL</sequence>
<dbReference type="Pfam" id="PF03564">
    <property type="entry name" value="DUF1759"/>
    <property type="match status" value="1"/>
</dbReference>
<evidence type="ECO:0000256" key="1">
    <source>
        <dbReference type="SAM" id="Coils"/>
    </source>
</evidence>
<feature type="compositionally biased region" description="Low complexity" evidence="2">
    <location>
        <begin position="40"/>
        <end position="58"/>
    </location>
</feature>
<feature type="compositionally biased region" description="Basic residues" evidence="2">
    <location>
        <begin position="1"/>
        <end position="10"/>
    </location>
</feature>
<gene>
    <name evidence="4" type="primary">LOC139355096</name>
</gene>
<accession>A0ABM4TZV0</accession>
<evidence type="ECO:0000313" key="3">
    <source>
        <dbReference type="Proteomes" id="UP001652628"/>
    </source>
</evidence>
<evidence type="ECO:0000313" key="4">
    <source>
        <dbReference type="RefSeq" id="XP_070855516.1"/>
    </source>
</evidence>
<dbReference type="SUPFAM" id="SSF56672">
    <property type="entry name" value="DNA/RNA polymerases"/>
    <property type="match status" value="1"/>
</dbReference>
<organism evidence="3 4">
    <name type="scientific">Drosophila suzukii</name>
    <name type="common">Spotted-wing drosophila fruit fly</name>
    <dbReference type="NCBI Taxonomy" id="28584"/>
    <lineage>
        <taxon>Eukaryota</taxon>
        <taxon>Metazoa</taxon>
        <taxon>Ecdysozoa</taxon>
        <taxon>Arthropoda</taxon>
        <taxon>Hexapoda</taxon>
        <taxon>Insecta</taxon>
        <taxon>Pterygota</taxon>
        <taxon>Neoptera</taxon>
        <taxon>Endopterygota</taxon>
        <taxon>Diptera</taxon>
        <taxon>Brachycera</taxon>
        <taxon>Muscomorpha</taxon>
        <taxon>Ephydroidea</taxon>
        <taxon>Drosophilidae</taxon>
        <taxon>Drosophila</taxon>
        <taxon>Sophophora</taxon>
    </lineage>
</organism>
<keyword evidence="3" id="KW-1185">Reference proteome</keyword>
<feature type="coiled-coil region" evidence="1">
    <location>
        <begin position="79"/>
        <end position="106"/>
    </location>
</feature>
<dbReference type="Proteomes" id="UP001652628">
    <property type="component" value="Unplaced"/>
</dbReference>
<dbReference type="RefSeq" id="XP_070855516.1">
    <property type="nucleotide sequence ID" value="XM_070999415.1"/>
</dbReference>
<proteinExistence type="predicted"/>
<feature type="region of interest" description="Disordered" evidence="2">
    <location>
        <begin position="490"/>
        <end position="535"/>
    </location>
</feature>
<dbReference type="PANTHER" id="PTHR47331:SF5">
    <property type="entry name" value="RIBONUCLEASE H"/>
    <property type="match status" value="1"/>
</dbReference>
<feature type="region of interest" description="Disordered" evidence="2">
    <location>
        <begin position="119"/>
        <end position="152"/>
    </location>
</feature>
<feature type="compositionally biased region" description="Polar residues" evidence="2">
    <location>
        <begin position="136"/>
        <end position="146"/>
    </location>
</feature>
<keyword evidence="1" id="KW-0175">Coiled coil</keyword>